<feature type="compositionally biased region" description="Acidic residues" evidence="1">
    <location>
        <begin position="40"/>
        <end position="61"/>
    </location>
</feature>
<name>A0A5B7HN81_PORTR</name>
<evidence type="ECO:0000313" key="3">
    <source>
        <dbReference type="Proteomes" id="UP000324222"/>
    </source>
</evidence>
<reference evidence="2 3" key="1">
    <citation type="submission" date="2019-05" db="EMBL/GenBank/DDBJ databases">
        <title>Another draft genome of Portunus trituberculatus and its Hox gene families provides insights of decapod evolution.</title>
        <authorList>
            <person name="Jeong J.-H."/>
            <person name="Song I."/>
            <person name="Kim S."/>
            <person name="Choi T."/>
            <person name="Kim D."/>
            <person name="Ryu S."/>
            <person name="Kim W."/>
        </authorList>
    </citation>
    <scope>NUCLEOTIDE SEQUENCE [LARGE SCALE GENOMIC DNA]</scope>
    <source>
        <tissue evidence="2">Muscle</tissue>
    </source>
</reference>
<evidence type="ECO:0000313" key="2">
    <source>
        <dbReference type="EMBL" id="MPC70198.1"/>
    </source>
</evidence>
<accession>A0A5B7HN81</accession>
<dbReference type="EMBL" id="VSRR010030737">
    <property type="protein sequence ID" value="MPC70198.1"/>
    <property type="molecule type" value="Genomic_DNA"/>
</dbReference>
<sequence length="61" mass="6871">MKEKIRQFVANINVRVGSRERPRQWECVGDSQCDRSDNDEVKEDEEGDDGGVDGNDGDEDA</sequence>
<evidence type="ECO:0000256" key="1">
    <source>
        <dbReference type="SAM" id="MobiDB-lite"/>
    </source>
</evidence>
<dbReference type="Proteomes" id="UP000324222">
    <property type="component" value="Unassembled WGS sequence"/>
</dbReference>
<organism evidence="2 3">
    <name type="scientific">Portunus trituberculatus</name>
    <name type="common">Swimming crab</name>
    <name type="synonym">Neptunus trituberculatus</name>
    <dbReference type="NCBI Taxonomy" id="210409"/>
    <lineage>
        <taxon>Eukaryota</taxon>
        <taxon>Metazoa</taxon>
        <taxon>Ecdysozoa</taxon>
        <taxon>Arthropoda</taxon>
        <taxon>Crustacea</taxon>
        <taxon>Multicrustacea</taxon>
        <taxon>Malacostraca</taxon>
        <taxon>Eumalacostraca</taxon>
        <taxon>Eucarida</taxon>
        <taxon>Decapoda</taxon>
        <taxon>Pleocyemata</taxon>
        <taxon>Brachyura</taxon>
        <taxon>Eubrachyura</taxon>
        <taxon>Portunoidea</taxon>
        <taxon>Portunidae</taxon>
        <taxon>Portuninae</taxon>
        <taxon>Portunus</taxon>
    </lineage>
</organism>
<feature type="region of interest" description="Disordered" evidence="1">
    <location>
        <begin position="19"/>
        <end position="61"/>
    </location>
</feature>
<proteinExistence type="predicted"/>
<gene>
    <name evidence="2" type="ORF">E2C01_064440</name>
</gene>
<dbReference type="AlphaFoldDB" id="A0A5B7HN81"/>
<keyword evidence="3" id="KW-1185">Reference proteome</keyword>
<comment type="caution">
    <text evidence="2">The sequence shown here is derived from an EMBL/GenBank/DDBJ whole genome shotgun (WGS) entry which is preliminary data.</text>
</comment>
<protein>
    <submittedName>
        <fullName evidence="2">Uncharacterized protein</fullName>
    </submittedName>
</protein>